<comment type="similarity">
    <text evidence="3">Belongs to the complement C6/C7/C8/C9 family.</text>
</comment>
<protein>
    <recommendedName>
        <fullName evidence="4">Complement component C9</fullName>
    </recommendedName>
</protein>
<dbReference type="InterPro" id="IPR020863">
    <property type="entry name" value="MACPF_CS"/>
</dbReference>
<evidence type="ECO:0000256" key="12">
    <source>
        <dbReference type="ARBA" id="ARBA00022852"/>
    </source>
</evidence>
<evidence type="ECO:0000313" key="26">
    <source>
        <dbReference type="Ensembl" id="ENSCWAP00000004363.1"/>
    </source>
</evidence>
<dbReference type="SMART" id="SM00192">
    <property type="entry name" value="LDLa"/>
    <property type="match status" value="1"/>
</dbReference>
<evidence type="ECO:0000256" key="3">
    <source>
        <dbReference type="ARBA" id="ARBA00009214"/>
    </source>
</evidence>
<dbReference type="Ensembl" id="ENSCWAT00000004729.1">
    <property type="protein sequence ID" value="ENSCWAP00000004363.1"/>
    <property type="gene ID" value="ENSCWAG00000003303.1"/>
</dbReference>
<keyword evidence="13" id="KW-0391">Immunity</keyword>
<feature type="domain" description="MACPF" evidence="25">
    <location>
        <begin position="130"/>
        <end position="460"/>
    </location>
</feature>
<dbReference type="SUPFAM" id="SSF57184">
    <property type="entry name" value="Growth factor receptor domain"/>
    <property type="match status" value="1"/>
</dbReference>
<evidence type="ECO:0000256" key="18">
    <source>
        <dbReference type="ARBA" id="ARBA00023162"/>
    </source>
</evidence>
<evidence type="ECO:0000256" key="13">
    <source>
        <dbReference type="ARBA" id="ARBA00022859"/>
    </source>
</evidence>
<dbReference type="SMART" id="SM00209">
    <property type="entry name" value="TSP1"/>
    <property type="match status" value="1"/>
</dbReference>
<dbReference type="InterPro" id="IPR023415">
    <property type="entry name" value="LDLR_class-A_CS"/>
</dbReference>
<evidence type="ECO:0000256" key="1">
    <source>
        <dbReference type="ARBA" id="ARBA00004276"/>
    </source>
</evidence>
<evidence type="ECO:0000256" key="7">
    <source>
        <dbReference type="ARBA" id="ARBA00022536"/>
    </source>
</evidence>
<evidence type="ECO:0000256" key="23">
    <source>
        <dbReference type="PROSITE-ProRule" id="PRU00124"/>
    </source>
</evidence>
<keyword evidence="6" id="KW-0964">Secreted</keyword>
<dbReference type="Pfam" id="PF01823">
    <property type="entry name" value="MACPF"/>
    <property type="match status" value="2"/>
</dbReference>
<dbReference type="Gene3D" id="2.10.25.10">
    <property type="entry name" value="Laminin"/>
    <property type="match status" value="1"/>
</dbReference>
<feature type="chain" id="PRO_5034200011" description="Complement component C9" evidence="24">
    <location>
        <begin position="29"/>
        <end position="494"/>
    </location>
</feature>
<evidence type="ECO:0000256" key="24">
    <source>
        <dbReference type="SAM" id="SignalP"/>
    </source>
</evidence>
<dbReference type="PRINTS" id="PR00764">
    <property type="entry name" value="COMPLEMENTC9"/>
</dbReference>
<dbReference type="InterPro" id="IPR036055">
    <property type="entry name" value="LDL_receptor-like_sf"/>
</dbReference>
<dbReference type="GO" id="GO:0005576">
    <property type="term" value="C:extracellular region"/>
    <property type="evidence" value="ECO:0007669"/>
    <property type="project" value="UniProtKB-SubCell"/>
</dbReference>
<dbReference type="PROSITE" id="PS50068">
    <property type="entry name" value="LDLRA_2"/>
    <property type="match status" value="1"/>
</dbReference>
<evidence type="ECO:0000256" key="16">
    <source>
        <dbReference type="ARBA" id="ARBA00023136"/>
    </source>
</evidence>
<keyword evidence="27" id="KW-1185">Reference proteome</keyword>
<evidence type="ECO:0000256" key="11">
    <source>
        <dbReference type="ARBA" id="ARBA00022729"/>
    </source>
</evidence>
<evidence type="ECO:0000256" key="21">
    <source>
        <dbReference type="ARBA" id="ARBA00093294"/>
    </source>
</evidence>
<dbReference type="InterPro" id="IPR020864">
    <property type="entry name" value="MACPF"/>
</dbReference>
<keyword evidence="17 23" id="KW-1015">Disulfide bond</keyword>
<name>A0A8C3W0M7_9CETA</name>
<evidence type="ECO:0000256" key="10">
    <source>
        <dbReference type="ARBA" id="ARBA00022692"/>
    </source>
</evidence>
<dbReference type="Gene3D" id="4.10.400.10">
    <property type="entry name" value="Low-density Lipoprotein Receptor"/>
    <property type="match status" value="1"/>
</dbReference>
<keyword evidence="15" id="KW-0473">Membrane attack complex</keyword>
<keyword evidence="14" id="KW-0180">Complement pathway</keyword>
<dbReference type="GO" id="GO:0006958">
    <property type="term" value="P:complement activation, classical pathway"/>
    <property type="evidence" value="ECO:0007669"/>
    <property type="project" value="UniProtKB-KW"/>
</dbReference>
<dbReference type="FunFam" id="2.20.100.10:FF:000089">
    <property type="entry name" value="Complement component C9"/>
    <property type="match status" value="1"/>
</dbReference>
<evidence type="ECO:0000256" key="17">
    <source>
        <dbReference type="ARBA" id="ARBA00023157"/>
    </source>
</evidence>
<evidence type="ECO:0000256" key="15">
    <source>
        <dbReference type="ARBA" id="ARBA00023058"/>
    </source>
</evidence>
<dbReference type="PROSITE" id="PS51412">
    <property type="entry name" value="MACPF_2"/>
    <property type="match status" value="1"/>
</dbReference>
<keyword evidence="20" id="KW-1053">Target membrane</keyword>
<evidence type="ECO:0000256" key="19">
    <source>
        <dbReference type="ARBA" id="ARBA00023180"/>
    </source>
</evidence>
<evidence type="ECO:0000256" key="6">
    <source>
        <dbReference type="ARBA" id="ARBA00022525"/>
    </source>
</evidence>
<keyword evidence="12" id="KW-0204">Cytolysis</keyword>
<comment type="function">
    <text evidence="21">Pore-forming component of the membrane attack complex (MAC), a multiprotein complex activated by the complement cascade, which inserts into a target cell membrane and forms a pore, leading to target cell membrane rupture and cell lysis. The MAC is initiated by proteolytic cleavage of C5 into complement C5b in response to the classical, alternative, lectin and GZMK complement pathways. The complement pathways consist in a cascade of proteins that leads to phagocytosis and breakdown of pathogens and signaling that strengthens the adaptive immune system. Constitutes the pore-forming subunit of the MAC complex: during MAC assembly, C9 associates with the C5b8 intermediate complex, and polymerizes to complete the pore.</text>
</comment>
<dbReference type="SUPFAM" id="SSF57424">
    <property type="entry name" value="LDL receptor-like module"/>
    <property type="match status" value="1"/>
</dbReference>
<organism evidence="26 27">
    <name type="scientific">Catagonus wagneri</name>
    <name type="common">Chacoan peccary</name>
    <dbReference type="NCBI Taxonomy" id="51154"/>
    <lineage>
        <taxon>Eukaryota</taxon>
        <taxon>Metazoa</taxon>
        <taxon>Chordata</taxon>
        <taxon>Craniata</taxon>
        <taxon>Vertebrata</taxon>
        <taxon>Euteleostomi</taxon>
        <taxon>Mammalia</taxon>
        <taxon>Eutheria</taxon>
        <taxon>Laurasiatheria</taxon>
        <taxon>Artiodactyla</taxon>
        <taxon>Suina</taxon>
        <taxon>Tayassuidae</taxon>
        <taxon>Catagonus</taxon>
    </lineage>
</organism>
<gene>
    <name evidence="26" type="primary">C9</name>
</gene>
<dbReference type="PROSITE" id="PS00279">
    <property type="entry name" value="MACPF_1"/>
    <property type="match status" value="1"/>
</dbReference>
<dbReference type="GO" id="GO:0005579">
    <property type="term" value="C:membrane attack complex"/>
    <property type="evidence" value="ECO:0007669"/>
    <property type="project" value="UniProtKB-KW"/>
</dbReference>
<dbReference type="InterPro" id="IPR009030">
    <property type="entry name" value="Growth_fac_rcpt_cys_sf"/>
</dbReference>
<keyword evidence="10" id="KW-0812">Transmembrane</keyword>
<keyword evidence="16" id="KW-0472">Membrane</keyword>
<dbReference type="FunFam" id="2.10.25.10:FF:000766">
    <property type="entry name" value="Complement component C9"/>
    <property type="match status" value="1"/>
</dbReference>
<dbReference type="PROSITE" id="PS50092">
    <property type="entry name" value="TSP1"/>
    <property type="match status" value="1"/>
</dbReference>
<comment type="subcellular location">
    <subcellularLocation>
        <location evidence="2">Secreted</location>
    </subcellularLocation>
    <subcellularLocation>
        <location evidence="1">Target cell membrane</location>
        <topology evidence="1">Multi-pass membrane protein</topology>
    </subcellularLocation>
</comment>
<sequence length="494" mass="56017">MSAGRRFAFAICILEISVLSAGSTPSNGTPVPIDCRMSPWGEWSRCDPCLKQMFRSRNIEIFGQFNGRKCVDAVGDRQQCVPTEPCEDLEDDCGNDLQCGTGRCIKRRLLCNGDNDCGDFSDEDNCESDPRPPCRERVVEESELARTAGYGINILGMDPLSTPFDNEYYNGLCDRVRDGNTLTYYRKPWNVASLAYETKADKNFRTEYHEGQIQVLKTIIEEKKSNFNADLTIKYTPTEAMEQLKQKLSDKENPNPVNAEANFRFTYSKMETYKLLLSYSSKKEKLFLHVKGVIHLGRFVMRNRDVMLTTTFLDAVKDLPSTYEKGEYFAFLETYGTHYSSSGSLGGLYELIYVLDKATMTEKENIMNDDLIDDVISFIRGGTRKYATELKEKLLKGAKMINVTDFVNWASSLNDAPVLINQKLSPIYDLIPVKLKDAHLKKQNLERAIEDYINEFNVRKCQLCQNGGTVILLDGQCLCSCTNKFKGIACEITK</sequence>
<dbReference type="InterPro" id="IPR002172">
    <property type="entry name" value="LDrepeatLR_classA_rpt"/>
</dbReference>
<evidence type="ECO:0000256" key="22">
    <source>
        <dbReference type="ARBA" id="ARBA00093512"/>
    </source>
</evidence>
<keyword evidence="18" id="KW-0179">Complement alternate pathway</keyword>
<dbReference type="GeneTree" id="ENSGT00940000159777"/>
<keyword evidence="5" id="KW-1134">Transmembrane beta strand</keyword>
<feature type="disulfide bond" evidence="23">
    <location>
        <begin position="111"/>
        <end position="126"/>
    </location>
</feature>
<evidence type="ECO:0000256" key="9">
    <source>
        <dbReference type="ARBA" id="ARBA00022588"/>
    </source>
</evidence>
<evidence type="ECO:0000259" key="25">
    <source>
        <dbReference type="PROSITE" id="PS51412"/>
    </source>
</evidence>
<evidence type="ECO:0000256" key="8">
    <source>
        <dbReference type="ARBA" id="ARBA00022537"/>
    </source>
</evidence>
<reference evidence="26" key="1">
    <citation type="submission" date="2025-08" db="UniProtKB">
        <authorList>
            <consortium name="Ensembl"/>
        </authorList>
    </citation>
    <scope>IDENTIFICATION</scope>
</reference>
<dbReference type="AlphaFoldDB" id="A0A8C3W0M7"/>
<evidence type="ECO:0000256" key="5">
    <source>
        <dbReference type="ARBA" id="ARBA00022452"/>
    </source>
</evidence>
<dbReference type="GO" id="GO:0006957">
    <property type="term" value="P:complement activation, alternative pathway"/>
    <property type="evidence" value="ECO:0007669"/>
    <property type="project" value="UniProtKB-KW"/>
</dbReference>
<keyword evidence="7" id="KW-0245">EGF-like domain</keyword>
<evidence type="ECO:0000313" key="27">
    <source>
        <dbReference type="Proteomes" id="UP000694540"/>
    </source>
</evidence>
<feature type="signal peptide" evidence="24">
    <location>
        <begin position="1"/>
        <end position="28"/>
    </location>
</feature>
<dbReference type="PANTHER" id="PTHR45742:SF3">
    <property type="entry name" value="COMPLEMENT COMPONENT C9"/>
    <property type="match status" value="1"/>
</dbReference>
<dbReference type="GO" id="GO:0044218">
    <property type="term" value="C:other organism cell membrane"/>
    <property type="evidence" value="ECO:0007669"/>
    <property type="project" value="UniProtKB-KW"/>
</dbReference>
<keyword evidence="11 24" id="KW-0732">Signal</keyword>
<dbReference type="Proteomes" id="UP000694540">
    <property type="component" value="Unplaced"/>
</dbReference>
<comment type="caution">
    <text evidence="23">Lacks conserved residue(s) required for the propagation of feature annotation.</text>
</comment>
<dbReference type="InterPro" id="IPR001862">
    <property type="entry name" value="MAC_perforin"/>
</dbReference>
<dbReference type="CDD" id="cd00112">
    <property type="entry name" value="LDLa"/>
    <property type="match status" value="1"/>
</dbReference>
<dbReference type="GO" id="GO:0031640">
    <property type="term" value="P:killing of cells of another organism"/>
    <property type="evidence" value="ECO:0007669"/>
    <property type="project" value="UniProtKB-KW"/>
</dbReference>
<dbReference type="PANTHER" id="PTHR45742">
    <property type="entry name" value="COMPLEMENT COMPONENT C6"/>
    <property type="match status" value="1"/>
</dbReference>
<keyword evidence="9" id="KW-0399">Innate immunity</keyword>
<dbReference type="PROSITE" id="PS01209">
    <property type="entry name" value="LDLRA_1"/>
    <property type="match status" value="1"/>
</dbReference>
<dbReference type="Pfam" id="PF00057">
    <property type="entry name" value="Ldl_recept_a"/>
    <property type="match status" value="1"/>
</dbReference>
<keyword evidence="8" id="KW-1052">Target cell membrane</keyword>
<evidence type="ECO:0000256" key="14">
    <source>
        <dbReference type="ARBA" id="ARBA00022875"/>
    </source>
</evidence>
<proteinExistence type="inferred from homology"/>
<comment type="subunit">
    <text evidence="22">Homooligomer; about 20 C9 chains oligomerize to give rise to a huge beta-barrel that forms a 100 Angstrom diameter pore in target membranes. Component of the membrane attack complex (MAC), composed of complement C5b, C6, C7, C8A, C8B, C8G and multiple copies of the pore-forming subunit C9.</text>
</comment>
<accession>A0A8C3W0M7</accession>
<evidence type="ECO:0000256" key="4">
    <source>
        <dbReference type="ARBA" id="ARBA00018261"/>
    </source>
</evidence>
<dbReference type="InterPro" id="IPR000884">
    <property type="entry name" value="TSP1_rpt"/>
</dbReference>
<reference evidence="26" key="2">
    <citation type="submission" date="2025-09" db="UniProtKB">
        <authorList>
            <consortium name="Ensembl"/>
        </authorList>
    </citation>
    <scope>IDENTIFICATION</scope>
</reference>
<dbReference type="SMART" id="SM00457">
    <property type="entry name" value="MACPF"/>
    <property type="match status" value="1"/>
</dbReference>
<evidence type="ECO:0000256" key="2">
    <source>
        <dbReference type="ARBA" id="ARBA00004613"/>
    </source>
</evidence>
<keyword evidence="19" id="KW-0325">Glycoprotein</keyword>
<evidence type="ECO:0000256" key="20">
    <source>
        <dbReference type="ARBA" id="ARBA00023298"/>
    </source>
</evidence>
<feature type="disulfide bond" evidence="23">
    <location>
        <begin position="99"/>
        <end position="117"/>
    </location>
</feature>